<name>X0T1J0_9ZZZZ</name>
<reference evidence="1" key="1">
    <citation type="journal article" date="2014" name="Front. Microbiol.">
        <title>High frequency of phylogenetically diverse reductive dehalogenase-homologous genes in deep subseafloor sedimentary metagenomes.</title>
        <authorList>
            <person name="Kawai M."/>
            <person name="Futagami T."/>
            <person name="Toyoda A."/>
            <person name="Takaki Y."/>
            <person name="Nishi S."/>
            <person name="Hori S."/>
            <person name="Arai W."/>
            <person name="Tsubouchi T."/>
            <person name="Morono Y."/>
            <person name="Uchiyama I."/>
            <person name="Ito T."/>
            <person name="Fujiyama A."/>
            <person name="Inagaki F."/>
            <person name="Takami H."/>
        </authorList>
    </citation>
    <scope>NUCLEOTIDE SEQUENCE</scope>
    <source>
        <strain evidence="1">Expedition CK06-06</strain>
    </source>
</reference>
<dbReference type="AlphaFoldDB" id="X0T1J0"/>
<comment type="caution">
    <text evidence="1">The sequence shown here is derived from an EMBL/GenBank/DDBJ whole genome shotgun (WGS) entry which is preliminary data.</text>
</comment>
<evidence type="ECO:0000313" key="1">
    <source>
        <dbReference type="EMBL" id="GAF81226.1"/>
    </source>
</evidence>
<sequence length="332" mass="35529">MANEVVIRITDKNTNKKFTKDTLGSDKAVNKLVGSAKKLVTGFIALRAAQKAIDFAVLAAKAADVEKAFGNLADSAQIDADRMLQSMKDATAGTISEFELMQQFSTASLLGLPLDRFDEMLEIARGASKATGQSMEFMLNSIVTALGRGSKLMLDNLGILIDVKSANERYAESLGKTAAQLNDAERKQAFINDALSIGADNLERLGDLGESDADTYASLTASMGNLAVAIGEKLNPVLAPAAEDLRNLADAATDLLTVQALTIEQVLTNLEVQLEAQETIRITAELNRTLAESLGLSTEKYDTQIESATDLIAIYQEQIDATQGIVHILEVS</sequence>
<organism evidence="1">
    <name type="scientific">marine sediment metagenome</name>
    <dbReference type="NCBI Taxonomy" id="412755"/>
    <lineage>
        <taxon>unclassified sequences</taxon>
        <taxon>metagenomes</taxon>
        <taxon>ecological metagenomes</taxon>
    </lineage>
</organism>
<accession>X0T1J0</accession>
<proteinExistence type="predicted"/>
<feature type="non-terminal residue" evidence="1">
    <location>
        <position position="332"/>
    </location>
</feature>
<gene>
    <name evidence="1" type="ORF">S01H1_03933</name>
</gene>
<dbReference type="EMBL" id="BARS01002106">
    <property type="protein sequence ID" value="GAF81226.1"/>
    <property type="molecule type" value="Genomic_DNA"/>
</dbReference>
<protein>
    <submittedName>
        <fullName evidence="1">Uncharacterized protein</fullName>
    </submittedName>
</protein>